<dbReference type="InterPro" id="IPR050898">
    <property type="entry name" value="Plant_acyltransferase"/>
</dbReference>
<dbReference type="OMA" id="PRISCTH"/>
<dbReference type="PANTHER" id="PTHR31147">
    <property type="entry name" value="ACYL TRANSFERASE 4"/>
    <property type="match status" value="1"/>
</dbReference>
<proteinExistence type="inferred from homology"/>
<evidence type="ECO:0000313" key="4">
    <source>
        <dbReference type="Proteomes" id="UP000238479"/>
    </source>
</evidence>
<dbReference type="Pfam" id="PF02458">
    <property type="entry name" value="Transferase"/>
    <property type="match status" value="1"/>
</dbReference>
<dbReference type="InterPro" id="IPR023213">
    <property type="entry name" value="CAT-like_dom_sf"/>
</dbReference>
<protein>
    <submittedName>
        <fullName evidence="3">Putative alcohol O-acetyltransferase</fullName>
        <ecNumber evidence="3">2.3.1.84</ecNumber>
    </submittedName>
</protein>
<dbReference type="GO" id="GO:0009836">
    <property type="term" value="P:fruit ripening, climacteric"/>
    <property type="evidence" value="ECO:0007669"/>
    <property type="project" value="UniProtKB-ARBA"/>
</dbReference>
<reference evidence="3 4" key="1">
    <citation type="journal article" date="2018" name="Nat. Genet.">
        <title>The Rosa genome provides new insights in the design of modern roses.</title>
        <authorList>
            <person name="Bendahmane M."/>
        </authorList>
    </citation>
    <scope>NUCLEOTIDE SEQUENCE [LARGE SCALE GENOMIC DNA]</scope>
    <source>
        <strain evidence="4">cv. Old Blush</strain>
    </source>
</reference>
<dbReference type="GO" id="GO:0004026">
    <property type="term" value="F:alcohol O-acetyltransferase activity"/>
    <property type="evidence" value="ECO:0007669"/>
    <property type="project" value="UniProtKB-EC"/>
</dbReference>
<accession>A0A2P6PDB9</accession>
<dbReference type="OrthoDB" id="1483986at2759"/>
<organism evidence="3 4">
    <name type="scientific">Rosa chinensis</name>
    <name type="common">China rose</name>
    <dbReference type="NCBI Taxonomy" id="74649"/>
    <lineage>
        <taxon>Eukaryota</taxon>
        <taxon>Viridiplantae</taxon>
        <taxon>Streptophyta</taxon>
        <taxon>Embryophyta</taxon>
        <taxon>Tracheophyta</taxon>
        <taxon>Spermatophyta</taxon>
        <taxon>Magnoliopsida</taxon>
        <taxon>eudicotyledons</taxon>
        <taxon>Gunneridae</taxon>
        <taxon>Pentapetalae</taxon>
        <taxon>rosids</taxon>
        <taxon>fabids</taxon>
        <taxon>Rosales</taxon>
        <taxon>Rosaceae</taxon>
        <taxon>Rosoideae</taxon>
        <taxon>Rosoideae incertae sedis</taxon>
        <taxon>Rosa</taxon>
    </lineage>
</organism>
<keyword evidence="2 3" id="KW-0808">Transferase</keyword>
<evidence type="ECO:0000256" key="1">
    <source>
        <dbReference type="ARBA" id="ARBA00009861"/>
    </source>
</evidence>
<comment type="caution">
    <text evidence="3">The sequence shown here is derived from an EMBL/GenBank/DDBJ whole genome shotgun (WGS) entry which is preliminary data.</text>
</comment>
<keyword evidence="3" id="KW-0012">Acyltransferase</keyword>
<dbReference type="Proteomes" id="UP000238479">
    <property type="component" value="Chromosome 7"/>
</dbReference>
<keyword evidence="4" id="KW-1185">Reference proteome</keyword>
<name>A0A2P6PDB9_ROSCH</name>
<dbReference type="AlphaFoldDB" id="A0A2P6PDB9"/>
<dbReference type="EC" id="2.3.1.84" evidence="3"/>
<dbReference type="EMBL" id="PDCK01000045">
    <property type="protein sequence ID" value="PRQ19924.1"/>
    <property type="molecule type" value="Genomic_DNA"/>
</dbReference>
<evidence type="ECO:0000313" key="3">
    <source>
        <dbReference type="EMBL" id="PRQ19924.1"/>
    </source>
</evidence>
<dbReference type="Gramene" id="PRQ19924">
    <property type="protein sequence ID" value="PRQ19924"/>
    <property type="gene ID" value="RchiOBHm_Chr7g0222591"/>
</dbReference>
<sequence>MPSLCSLAFQVNRCEPRLITPAKPTPHETKLLSDIDDKQTLRFHVPFIIAYENNPSLLLKQNDPVKVISDALSRALVYYYPFAGRLREVHKKKLTVDCTGEGILFVEANANATLDELKDAILPPCPFLEEFLFNVPGSDGIVGSPLILIQVTRLTCGGFIFALRLNHTMCDAFGLVQFLNAVGEIALGVEAPSTPPVWERELLNARDPPRISCTHHEFDDTTGPSYLNSAATVQQSFCFGPEEIKALKKHLPPHLSTCSSTFDLITACVWKCRTISLQMDPKQIVRLSCIINARGKHNNVCLPRGYYGNAFAYPAAVSTAERLCNSPLGYAVELVKKSKAKMSEEYLRSVADFTEIRGRPPLAMKGISDFTVSDNTRTGAGEIDFGWGKPIYAGVAKSTDLISFYVRNINKDEQYEILVPICLPLLSMERFQQELKKMISFCKVEIPSRI</sequence>
<comment type="similarity">
    <text evidence="1">Belongs to the plant acyltransferase family.</text>
</comment>
<dbReference type="Gene3D" id="3.30.559.10">
    <property type="entry name" value="Chloramphenicol acetyltransferase-like domain"/>
    <property type="match status" value="2"/>
</dbReference>
<dbReference type="PANTHER" id="PTHR31147:SF66">
    <property type="entry name" value="OS05G0315700 PROTEIN"/>
    <property type="match status" value="1"/>
</dbReference>
<evidence type="ECO:0000256" key="2">
    <source>
        <dbReference type="ARBA" id="ARBA00022679"/>
    </source>
</evidence>
<gene>
    <name evidence="3" type="ORF">RchiOBHm_Chr7g0222591</name>
</gene>